<evidence type="ECO:0000256" key="1">
    <source>
        <dbReference type="ARBA" id="ARBA00004370"/>
    </source>
</evidence>
<feature type="transmembrane region" description="Helical" evidence="5">
    <location>
        <begin position="12"/>
        <end position="33"/>
    </location>
</feature>
<keyword evidence="2 5" id="KW-0812">Transmembrane</keyword>
<evidence type="ECO:0000256" key="2">
    <source>
        <dbReference type="ARBA" id="ARBA00022692"/>
    </source>
</evidence>
<dbReference type="GO" id="GO:0016020">
    <property type="term" value="C:membrane"/>
    <property type="evidence" value="ECO:0007669"/>
    <property type="project" value="UniProtKB-SubCell"/>
</dbReference>
<comment type="caution">
    <text evidence="7">The sequence shown here is derived from an EMBL/GenBank/DDBJ whole genome shotgun (WGS) entry which is preliminary data.</text>
</comment>
<dbReference type="EMBL" id="JAODUO010000040">
    <property type="protein sequence ID" value="KAK2192032.1"/>
    <property type="molecule type" value="Genomic_DNA"/>
</dbReference>
<name>A0AAD9PCG5_RIDPI</name>
<dbReference type="Proteomes" id="UP001209878">
    <property type="component" value="Unassembled WGS sequence"/>
</dbReference>
<evidence type="ECO:0000313" key="8">
    <source>
        <dbReference type="Proteomes" id="UP001209878"/>
    </source>
</evidence>
<dbReference type="SUPFAM" id="SSF81321">
    <property type="entry name" value="Family A G protein-coupled receptor-like"/>
    <property type="match status" value="1"/>
</dbReference>
<organism evidence="7 8">
    <name type="scientific">Ridgeia piscesae</name>
    <name type="common">Tubeworm</name>
    <dbReference type="NCBI Taxonomy" id="27915"/>
    <lineage>
        <taxon>Eukaryota</taxon>
        <taxon>Metazoa</taxon>
        <taxon>Spiralia</taxon>
        <taxon>Lophotrochozoa</taxon>
        <taxon>Annelida</taxon>
        <taxon>Polychaeta</taxon>
        <taxon>Sedentaria</taxon>
        <taxon>Canalipalpata</taxon>
        <taxon>Sabellida</taxon>
        <taxon>Siboglinidae</taxon>
        <taxon>Ridgeia</taxon>
    </lineage>
</organism>
<feature type="transmembrane region" description="Helical" evidence="5">
    <location>
        <begin position="86"/>
        <end position="105"/>
    </location>
</feature>
<keyword evidence="3 5" id="KW-1133">Transmembrane helix</keyword>
<comment type="subcellular location">
    <subcellularLocation>
        <location evidence="1">Membrane</location>
    </subcellularLocation>
</comment>
<feature type="transmembrane region" description="Helical" evidence="5">
    <location>
        <begin position="45"/>
        <end position="66"/>
    </location>
</feature>
<dbReference type="PROSITE" id="PS50262">
    <property type="entry name" value="G_PROTEIN_RECEP_F1_2"/>
    <property type="match status" value="1"/>
</dbReference>
<evidence type="ECO:0000259" key="6">
    <source>
        <dbReference type="PROSITE" id="PS50262"/>
    </source>
</evidence>
<keyword evidence="4 5" id="KW-0472">Membrane</keyword>
<dbReference type="GO" id="GO:0004930">
    <property type="term" value="F:G protein-coupled receptor activity"/>
    <property type="evidence" value="ECO:0007669"/>
    <property type="project" value="InterPro"/>
</dbReference>
<dbReference type="InterPro" id="IPR000276">
    <property type="entry name" value="GPCR_Rhodpsn"/>
</dbReference>
<keyword evidence="8" id="KW-1185">Reference proteome</keyword>
<dbReference type="InterPro" id="IPR017452">
    <property type="entry name" value="GPCR_Rhodpsn_7TM"/>
</dbReference>
<dbReference type="Pfam" id="PF00001">
    <property type="entry name" value="7tm_1"/>
    <property type="match status" value="1"/>
</dbReference>
<gene>
    <name evidence="7" type="ORF">NP493_40g04007</name>
</gene>
<evidence type="ECO:0000313" key="7">
    <source>
        <dbReference type="EMBL" id="KAK2192032.1"/>
    </source>
</evidence>
<dbReference type="AlphaFoldDB" id="A0AAD9PCG5"/>
<protein>
    <recommendedName>
        <fullName evidence="6">G-protein coupled receptors family 1 profile domain-containing protein</fullName>
    </recommendedName>
</protein>
<evidence type="ECO:0000256" key="3">
    <source>
        <dbReference type="ARBA" id="ARBA00022989"/>
    </source>
</evidence>
<evidence type="ECO:0000256" key="5">
    <source>
        <dbReference type="SAM" id="Phobius"/>
    </source>
</evidence>
<dbReference type="Gene3D" id="1.20.1070.10">
    <property type="entry name" value="Rhodopsin 7-helix transmembrane proteins"/>
    <property type="match status" value="1"/>
</dbReference>
<evidence type="ECO:0000256" key="4">
    <source>
        <dbReference type="ARBA" id="ARBA00023136"/>
    </source>
</evidence>
<sequence length="107" mass="11820">MELSEYDNIKSTVITSVIVLNITLNGLAIAVIARYPQLREDRTTLFMFSLAMSDLANGCTAMPISAALCSSATPNVRHETNFLPRINAVFSLWFSVTSMHSLCYLTL</sequence>
<proteinExistence type="predicted"/>
<accession>A0AAD9PCG5</accession>
<feature type="domain" description="G-protein coupled receptors family 1 profile" evidence="6">
    <location>
        <begin position="24"/>
        <end position="107"/>
    </location>
</feature>
<reference evidence="7" key="1">
    <citation type="journal article" date="2023" name="Mol. Biol. Evol.">
        <title>Third-Generation Sequencing Reveals the Adaptive Role of the Epigenome in Three Deep-Sea Polychaetes.</title>
        <authorList>
            <person name="Perez M."/>
            <person name="Aroh O."/>
            <person name="Sun Y."/>
            <person name="Lan Y."/>
            <person name="Juniper S.K."/>
            <person name="Young C.R."/>
            <person name="Angers B."/>
            <person name="Qian P.Y."/>
        </authorList>
    </citation>
    <scope>NUCLEOTIDE SEQUENCE</scope>
    <source>
        <strain evidence="7">R07B-5</strain>
    </source>
</reference>